<dbReference type="Pfam" id="PF02073">
    <property type="entry name" value="Peptidase_M29"/>
    <property type="match status" value="1"/>
</dbReference>
<comment type="cofactor">
    <cofactor evidence="3">
        <name>Zn(2+)</name>
        <dbReference type="ChEBI" id="CHEBI:29105"/>
    </cofactor>
</comment>
<dbReference type="GO" id="GO:0004177">
    <property type="term" value="F:aminopeptidase activity"/>
    <property type="evidence" value="ECO:0007669"/>
    <property type="project" value="UniProtKB-KW"/>
</dbReference>
<comment type="cofactor">
    <cofactor evidence="1">
        <name>Co(2+)</name>
        <dbReference type="ChEBI" id="CHEBI:48828"/>
    </cofactor>
</comment>
<evidence type="ECO:0000256" key="5">
    <source>
        <dbReference type="ARBA" id="ARBA00022438"/>
    </source>
</evidence>
<evidence type="ECO:0000256" key="7">
    <source>
        <dbReference type="ARBA" id="ARBA00022723"/>
    </source>
</evidence>
<dbReference type="AlphaFoldDB" id="A0A3N0HXS8"/>
<dbReference type="InterPro" id="IPR000787">
    <property type="entry name" value="Peptidase_M29"/>
</dbReference>
<dbReference type="Gene3D" id="3.40.1830.10">
    <property type="entry name" value="Thermophilic metalloprotease (M29)"/>
    <property type="match status" value="1"/>
</dbReference>
<dbReference type="GO" id="GO:0008237">
    <property type="term" value="F:metallopeptidase activity"/>
    <property type="evidence" value="ECO:0007669"/>
    <property type="project" value="UniProtKB-KW"/>
</dbReference>
<keyword evidence="9" id="KW-0482">Metalloprotease</keyword>
<dbReference type="PANTHER" id="PTHR34448:SF3">
    <property type="entry name" value="AMINOPEPTIDASE AMPS"/>
    <property type="match status" value="1"/>
</dbReference>
<accession>A0A3N0HXS8</accession>
<dbReference type="InterPro" id="IPR035097">
    <property type="entry name" value="M29_N-terminal"/>
</dbReference>
<evidence type="ECO:0000256" key="2">
    <source>
        <dbReference type="ARBA" id="ARBA00001946"/>
    </source>
</evidence>
<dbReference type="PRINTS" id="PR00919">
    <property type="entry name" value="THERMOPTASE"/>
</dbReference>
<evidence type="ECO:0000256" key="4">
    <source>
        <dbReference type="ARBA" id="ARBA00008236"/>
    </source>
</evidence>
<evidence type="ECO:0000313" key="10">
    <source>
        <dbReference type="EMBL" id="RNM29000.1"/>
    </source>
</evidence>
<dbReference type="EMBL" id="RJQC01000006">
    <property type="protein sequence ID" value="RNM29000.1"/>
    <property type="molecule type" value="Genomic_DNA"/>
</dbReference>
<keyword evidence="6" id="KW-0645">Protease</keyword>
<dbReference type="InterPro" id="IPR052170">
    <property type="entry name" value="M29_Exopeptidase"/>
</dbReference>
<dbReference type="RefSeq" id="WP_128521248.1">
    <property type="nucleotide sequence ID" value="NZ_RJQC01000006.1"/>
</dbReference>
<evidence type="ECO:0000256" key="8">
    <source>
        <dbReference type="ARBA" id="ARBA00022801"/>
    </source>
</evidence>
<keyword evidence="5 10" id="KW-0031">Aminopeptidase</keyword>
<dbReference type="GO" id="GO:0046872">
    <property type="term" value="F:metal ion binding"/>
    <property type="evidence" value="ECO:0007669"/>
    <property type="project" value="UniProtKB-KW"/>
</dbReference>
<comment type="cofactor">
    <cofactor evidence="2">
        <name>Mg(2+)</name>
        <dbReference type="ChEBI" id="CHEBI:18420"/>
    </cofactor>
</comment>
<dbReference type="PANTHER" id="PTHR34448">
    <property type="entry name" value="AMINOPEPTIDASE"/>
    <property type="match status" value="1"/>
</dbReference>
<sequence length="401" mass="45854">MLENYAKCLIQVGLHVKPNQVVVIQAPVEVYPFVQLLSKEAYLTGARDVIVRYSDEILSHDRYLYAKDIDKVPSHVVDFYNQTAQEEACYLFLVGDDSNLMKDVDPKKITNYRKAFRKATAFYRDQLDFMHCQWCIAAVATKAWSKQIYGHEDTHRLWQDIFQVCYIDNQDPVVTWEKRKEQFEKRVSWINQLDIHTLHYSNALGTNLLVELPEQYQFSGGSSTLVDGTSYFANLPTEEIFAAPLKKGIQGKLVASMPLSYQGTLIKDFWFQFKDGKVIDFDAKEGKSVLSEILATDEGSTYIGEIALVPYDSPISNLHQTFYETLIDENASCHFALGQSYPECIENGLSMTKEELAHHGLNQSSIHVDFMVGTKDLQIDATTRKGKKISIFQKGNFPWFD</sequence>
<reference evidence="10 11" key="1">
    <citation type="submission" date="2018-11" db="EMBL/GenBank/DDBJ databases">
        <title>Clostridium sp. nov., a member of the family Erysipelotrichaceae isolated from pig faeces.</title>
        <authorList>
            <person name="Chang Y.-H."/>
        </authorList>
    </citation>
    <scope>NUCLEOTIDE SEQUENCE [LARGE SCALE GENOMIC DNA]</scope>
    <source>
        <strain evidence="10 11">YH-panp20</strain>
    </source>
</reference>
<gene>
    <name evidence="10" type="ORF">EDX97_11290</name>
</gene>
<dbReference type="Proteomes" id="UP000276568">
    <property type="component" value="Unassembled WGS sequence"/>
</dbReference>
<evidence type="ECO:0000256" key="3">
    <source>
        <dbReference type="ARBA" id="ARBA00001947"/>
    </source>
</evidence>
<evidence type="ECO:0000256" key="6">
    <source>
        <dbReference type="ARBA" id="ARBA00022670"/>
    </source>
</evidence>
<comment type="similarity">
    <text evidence="4">Belongs to the peptidase M29 family.</text>
</comment>
<name>A0A3N0HXS8_9FIRM</name>
<keyword evidence="11" id="KW-1185">Reference proteome</keyword>
<organism evidence="10 11">
    <name type="scientific">Absicoccus porci</name>
    <dbReference type="NCBI Taxonomy" id="2486576"/>
    <lineage>
        <taxon>Bacteria</taxon>
        <taxon>Bacillati</taxon>
        <taxon>Bacillota</taxon>
        <taxon>Erysipelotrichia</taxon>
        <taxon>Erysipelotrichales</taxon>
        <taxon>Erysipelotrichaceae</taxon>
        <taxon>Absicoccus</taxon>
    </lineage>
</organism>
<dbReference type="SUPFAM" id="SSF144052">
    <property type="entry name" value="Thermophilic metalloprotease-like"/>
    <property type="match status" value="1"/>
</dbReference>
<evidence type="ECO:0000256" key="1">
    <source>
        <dbReference type="ARBA" id="ARBA00001941"/>
    </source>
</evidence>
<evidence type="ECO:0000313" key="11">
    <source>
        <dbReference type="Proteomes" id="UP000276568"/>
    </source>
</evidence>
<dbReference type="GO" id="GO:0006508">
    <property type="term" value="P:proteolysis"/>
    <property type="evidence" value="ECO:0007669"/>
    <property type="project" value="UniProtKB-KW"/>
</dbReference>
<comment type="caution">
    <text evidence="10">The sequence shown here is derived from an EMBL/GenBank/DDBJ whole genome shotgun (WGS) entry which is preliminary data.</text>
</comment>
<keyword evidence="7" id="KW-0479">Metal-binding</keyword>
<protein>
    <submittedName>
        <fullName evidence="10">Aminopeptidase</fullName>
    </submittedName>
</protein>
<dbReference type="OrthoDB" id="9803993at2"/>
<proteinExistence type="inferred from homology"/>
<evidence type="ECO:0000256" key="9">
    <source>
        <dbReference type="ARBA" id="ARBA00023049"/>
    </source>
</evidence>
<keyword evidence="8" id="KW-0378">Hydrolase</keyword>